<evidence type="ECO:0000256" key="4">
    <source>
        <dbReference type="ARBA" id="ARBA00016463"/>
    </source>
</evidence>
<proteinExistence type="inferred from homology"/>
<evidence type="ECO:0000256" key="8">
    <source>
        <dbReference type="ARBA" id="ARBA00023136"/>
    </source>
</evidence>
<feature type="transmembrane region" description="Helical" evidence="9">
    <location>
        <begin position="165"/>
        <end position="185"/>
    </location>
</feature>
<evidence type="ECO:0000259" key="10">
    <source>
        <dbReference type="Pfam" id="PF01578"/>
    </source>
</evidence>
<evidence type="ECO:0000256" key="2">
    <source>
        <dbReference type="ARBA" id="ARBA00004141"/>
    </source>
</evidence>
<dbReference type="EMBL" id="CAADGD010000186">
    <property type="protein sequence ID" value="VFK73310.1"/>
    <property type="molecule type" value="Genomic_DNA"/>
</dbReference>
<evidence type="ECO:0000256" key="1">
    <source>
        <dbReference type="ARBA" id="ARBA00002442"/>
    </source>
</evidence>
<feature type="transmembrane region" description="Helical" evidence="9">
    <location>
        <begin position="96"/>
        <end position="120"/>
    </location>
</feature>
<keyword evidence="5 9" id="KW-0812">Transmembrane</keyword>
<keyword evidence="6 9" id="KW-0201">Cytochrome c-type biogenesis</keyword>
<dbReference type="AlphaFoldDB" id="A0A451B4U7"/>
<keyword evidence="9" id="KW-1003">Cell membrane</keyword>
<evidence type="ECO:0000313" key="11">
    <source>
        <dbReference type="EMBL" id="VFK68030.1"/>
    </source>
</evidence>
<comment type="function">
    <text evidence="1 9">Required for the export of heme to the periplasm for the biogenesis of c-type cytochromes.</text>
</comment>
<dbReference type="PANTHER" id="PTHR30071">
    <property type="entry name" value="HEME EXPORTER PROTEIN C"/>
    <property type="match status" value="1"/>
</dbReference>
<dbReference type="GO" id="GO:0015232">
    <property type="term" value="F:heme transmembrane transporter activity"/>
    <property type="evidence" value="ECO:0007669"/>
    <property type="project" value="InterPro"/>
</dbReference>
<reference evidence="12" key="1">
    <citation type="submission" date="2019-02" db="EMBL/GenBank/DDBJ databases">
        <authorList>
            <person name="Gruber-Vodicka R. H."/>
            <person name="Seah K. B. B."/>
        </authorList>
    </citation>
    <scope>NUCLEOTIDE SEQUENCE</scope>
    <source>
        <strain evidence="12">BECK_BY19</strain>
        <strain evidence="11">BECK_BY8</strain>
    </source>
</reference>
<dbReference type="GO" id="GO:0020037">
    <property type="term" value="F:heme binding"/>
    <property type="evidence" value="ECO:0007669"/>
    <property type="project" value="InterPro"/>
</dbReference>
<evidence type="ECO:0000256" key="6">
    <source>
        <dbReference type="ARBA" id="ARBA00022748"/>
    </source>
</evidence>
<dbReference type="PRINTS" id="PR01386">
    <property type="entry name" value="CCMCBIOGNSIS"/>
</dbReference>
<evidence type="ECO:0000256" key="9">
    <source>
        <dbReference type="RuleBase" id="RU364092"/>
    </source>
</evidence>
<gene>
    <name evidence="9" type="primary">ccmC</name>
    <name evidence="11" type="ORF">BECKUNK1418G_GA0071005_11872</name>
    <name evidence="12" type="ORF">BECKUNK1418H_GA0071006_11862</name>
</gene>
<evidence type="ECO:0000256" key="3">
    <source>
        <dbReference type="ARBA" id="ARBA00005840"/>
    </source>
</evidence>
<feature type="transmembrane region" description="Helical" evidence="9">
    <location>
        <begin position="29"/>
        <end position="49"/>
    </location>
</feature>
<feature type="domain" description="Cytochrome c assembly protein" evidence="10">
    <location>
        <begin position="12"/>
        <end position="189"/>
    </location>
</feature>
<feature type="transmembrane region" description="Helical" evidence="9">
    <location>
        <begin position="205"/>
        <end position="226"/>
    </location>
</feature>
<dbReference type="NCBIfam" id="TIGR01191">
    <property type="entry name" value="ccmC"/>
    <property type="match status" value="1"/>
</dbReference>
<dbReference type="InterPro" id="IPR045062">
    <property type="entry name" value="Cyt_c_biogenesis_CcsA/CcmC"/>
</dbReference>
<name>A0A451B4U7_9GAMM</name>
<dbReference type="PANTHER" id="PTHR30071:SF1">
    <property type="entry name" value="CYTOCHROME B_B6 PROTEIN-RELATED"/>
    <property type="match status" value="1"/>
</dbReference>
<dbReference type="Pfam" id="PF01578">
    <property type="entry name" value="Cytochrom_C_asm"/>
    <property type="match status" value="1"/>
</dbReference>
<dbReference type="InterPro" id="IPR002541">
    <property type="entry name" value="Cyt_c_assembly"/>
</dbReference>
<evidence type="ECO:0000256" key="5">
    <source>
        <dbReference type="ARBA" id="ARBA00022692"/>
    </source>
</evidence>
<comment type="subcellular location">
    <subcellularLocation>
        <location evidence="9">Cell inner membrane</location>
    </subcellularLocation>
    <subcellularLocation>
        <location evidence="2">Membrane</location>
        <topology evidence="2">Multi-pass membrane protein</topology>
    </subcellularLocation>
</comment>
<dbReference type="GO" id="GO:0005886">
    <property type="term" value="C:plasma membrane"/>
    <property type="evidence" value="ECO:0007669"/>
    <property type="project" value="UniProtKB-SubCell"/>
</dbReference>
<evidence type="ECO:0000256" key="7">
    <source>
        <dbReference type="ARBA" id="ARBA00022989"/>
    </source>
</evidence>
<organism evidence="12">
    <name type="scientific">Candidatus Kentrum sp. UNK</name>
    <dbReference type="NCBI Taxonomy" id="2126344"/>
    <lineage>
        <taxon>Bacteria</taxon>
        <taxon>Pseudomonadati</taxon>
        <taxon>Pseudomonadota</taxon>
        <taxon>Gammaproteobacteria</taxon>
        <taxon>Candidatus Kentrum</taxon>
    </lineage>
</organism>
<evidence type="ECO:0000313" key="12">
    <source>
        <dbReference type="EMBL" id="VFK73310.1"/>
    </source>
</evidence>
<protein>
    <recommendedName>
        <fullName evidence="4 9">Heme exporter protein C</fullName>
    </recommendedName>
    <alternativeName>
        <fullName evidence="9">Cytochrome c-type biogenesis protein</fullName>
    </alternativeName>
</protein>
<comment type="similarity">
    <text evidence="3 9">Belongs to the CcmC/CycZ/HelC family.</text>
</comment>
<keyword evidence="7 9" id="KW-1133">Transmembrane helix</keyword>
<dbReference type="GO" id="GO:0017004">
    <property type="term" value="P:cytochrome complex assembly"/>
    <property type="evidence" value="ECO:0007669"/>
    <property type="project" value="UniProtKB-KW"/>
</dbReference>
<dbReference type="InterPro" id="IPR003557">
    <property type="entry name" value="Cyt_c_biogenesis_CcmC"/>
</dbReference>
<accession>A0A451B4U7</accession>
<dbReference type="EMBL" id="CAADFZ010000187">
    <property type="protein sequence ID" value="VFK68030.1"/>
    <property type="molecule type" value="Genomic_DNA"/>
</dbReference>
<keyword evidence="9" id="KW-0997">Cell inner membrane</keyword>
<keyword evidence="9" id="KW-0813">Transport</keyword>
<keyword evidence="8 9" id="KW-0472">Membrane</keyword>
<feature type="transmembrane region" description="Helical" evidence="9">
    <location>
        <begin position="132"/>
        <end position="153"/>
    </location>
</feature>
<feature type="transmembrane region" description="Helical" evidence="9">
    <location>
        <begin position="61"/>
        <end position="89"/>
    </location>
</feature>
<sequence length="272" mass="30282">MWRYFHNLYIHNLSSPAHFYRLAGSLSHWFGWVSLALILGGLYGGLVMAPPDYQQGDAFRIIYVHVPAAILSLFAYTFMAAAGVAGLLWRAPVADALFAGSAPVGASFTLIALLTGAIWGKPMWGAWWVWDARLTSELILLFLYLGVIGLLAAHDDKRKGARAAAWLAIVGVINVPIVKFSVDWWNTLHQGSTLFRAEPSIHNTMGLPLFSMILGFLCFFAATSLWRARCELLERERNNDWVKDLFGSEDKATFGKKESHVGKISKERKNVP</sequence>